<dbReference type="EMBL" id="JARPOI010000016">
    <property type="protein sequence ID" value="KAJ9145760.1"/>
    <property type="molecule type" value="Genomic_DNA"/>
</dbReference>
<accession>A0ABQ9KNJ7</accession>
<keyword evidence="2" id="KW-1185">Reference proteome</keyword>
<comment type="caution">
    <text evidence="1">The sequence shown here is derived from an EMBL/GenBank/DDBJ whole genome shotgun (WGS) entry which is preliminary data.</text>
</comment>
<dbReference type="Proteomes" id="UP001174677">
    <property type="component" value="Chromosome 16"/>
</dbReference>
<feature type="non-terminal residue" evidence="1">
    <location>
        <position position="58"/>
    </location>
</feature>
<protein>
    <submittedName>
        <fullName evidence="1">Uncharacterized protein</fullName>
    </submittedName>
</protein>
<sequence length="58" mass="6528">WQTPPLSPVANPTTPPKIHLGNHILQGLLRSWGKRDFNASINMQKAGDQRIEAHDNFI</sequence>
<feature type="non-terminal residue" evidence="1">
    <location>
        <position position="1"/>
    </location>
</feature>
<gene>
    <name evidence="1" type="ORF">P3X46_028105</name>
</gene>
<evidence type="ECO:0000313" key="2">
    <source>
        <dbReference type="Proteomes" id="UP001174677"/>
    </source>
</evidence>
<proteinExistence type="predicted"/>
<reference evidence="1" key="1">
    <citation type="journal article" date="2023" name="Plant Biotechnol. J.">
        <title>Chromosome-level wild Hevea brasiliensis genome provides new tools for genomic-assisted breeding and valuable loci to elevate rubber yield.</title>
        <authorList>
            <person name="Cheng H."/>
            <person name="Song X."/>
            <person name="Hu Y."/>
            <person name="Wu T."/>
            <person name="Yang Q."/>
            <person name="An Z."/>
            <person name="Feng S."/>
            <person name="Deng Z."/>
            <person name="Wu W."/>
            <person name="Zeng X."/>
            <person name="Tu M."/>
            <person name="Wang X."/>
            <person name="Huang H."/>
        </authorList>
    </citation>
    <scope>NUCLEOTIDE SEQUENCE</scope>
    <source>
        <strain evidence="1">MT/VB/25A 57/8</strain>
    </source>
</reference>
<name>A0ABQ9KNJ7_HEVBR</name>
<evidence type="ECO:0000313" key="1">
    <source>
        <dbReference type="EMBL" id="KAJ9145760.1"/>
    </source>
</evidence>
<organism evidence="1 2">
    <name type="scientific">Hevea brasiliensis</name>
    <name type="common">Para rubber tree</name>
    <name type="synonym">Siphonia brasiliensis</name>
    <dbReference type="NCBI Taxonomy" id="3981"/>
    <lineage>
        <taxon>Eukaryota</taxon>
        <taxon>Viridiplantae</taxon>
        <taxon>Streptophyta</taxon>
        <taxon>Embryophyta</taxon>
        <taxon>Tracheophyta</taxon>
        <taxon>Spermatophyta</taxon>
        <taxon>Magnoliopsida</taxon>
        <taxon>eudicotyledons</taxon>
        <taxon>Gunneridae</taxon>
        <taxon>Pentapetalae</taxon>
        <taxon>rosids</taxon>
        <taxon>fabids</taxon>
        <taxon>Malpighiales</taxon>
        <taxon>Euphorbiaceae</taxon>
        <taxon>Crotonoideae</taxon>
        <taxon>Micrandreae</taxon>
        <taxon>Hevea</taxon>
    </lineage>
</organism>